<organism evidence="2 3">
    <name type="scientific">Corynebacterium glaucum</name>
    <dbReference type="NCBI Taxonomy" id="187491"/>
    <lineage>
        <taxon>Bacteria</taxon>
        <taxon>Bacillati</taxon>
        <taxon>Actinomycetota</taxon>
        <taxon>Actinomycetes</taxon>
        <taxon>Mycobacteriales</taxon>
        <taxon>Corynebacteriaceae</taxon>
        <taxon>Corynebacterium</taxon>
    </lineage>
</organism>
<proteinExistence type="predicted"/>
<dbReference type="EMBL" id="CP019688">
    <property type="protein sequence ID" value="AQQ15762.1"/>
    <property type="molecule type" value="Genomic_DNA"/>
</dbReference>
<feature type="signal peptide" evidence="1">
    <location>
        <begin position="1"/>
        <end position="25"/>
    </location>
</feature>
<name>A0A1Q2HY44_9CORY</name>
<protein>
    <submittedName>
        <fullName evidence="2">Uncharacterized protein</fullName>
    </submittedName>
</protein>
<dbReference type="Proteomes" id="UP000217209">
    <property type="component" value="Chromosome"/>
</dbReference>
<dbReference type="KEGG" id="cgv:CGLAU_09045"/>
<evidence type="ECO:0000313" key="2">
    <source>
        <dbReference type="EMBL" id="AQQ15762.1"/>
    </source>
</evidence>
<keyword evidence="1" id="KW-0732">Signal</keyword>
<feature type="chain" id="PRO_5039531187" evidence="1">
    <location>
        <begin position="26"/>
        <end position="108"/>
    </location>
</feature>
<evidence type="ECO:0000313" key="3">
    <source>
        <dbReference type="Proteomes" id="UP000217209"/>
    </source>
</evidence>
<keyword evidence="3" id="KW-1185">Reference proteome</keyword>
<dbReference type="RefSeq" id="WP_095660401.1">
    <property type="nucleotide sequence ID" value="NZ_CP019688.1"/>
</dbReference>
<reference evidence="2 3" key="1">
    <citation type="submission" date="2016-12" db="EMBL/GenBank/DDBJ databases">
        <authorList>
            <person name="Song W.-J."/>
            <person name="Kurnit D.M."/>
        </authorList>
    </citation>
    <scope>NUCLEOTIDE SEQUENCE [LARGE SCALE GENOMIC DNA]</scope>
    <source>
        <strain evidence="2 3">DSM 30827</strain>
    </source>
</reference>
<gene>
    <name evidence="2" type="ORF">CGLAU_09045</name>
</gene>
<sequence length="108" mass="11343" precursor="true">MKKPLLAVTAAAALTIASVISPSGAHLPTATAAEGSSAAADAAVALGTSETVDFIFRNGRWEILNYDGYTTRGNQRFGCFNGYKLNDLGAPEAFRQNAYICTLAEIGR</sequence>
<evidence type="ECO:0000256" key="1">
    <source>
        <dbReference type="SAM" id="SignalP"/>
    </source>
</evidence>
<dbReference type="AlphaFoldDB" id="A0A1Q2HY44"/>
<accession>A0A1Q2HY44</accession>